<organism evidence="2 3">
    <name type="scientific">Asparagus officinalis</name>
    <name type="common">Garden asparagus</name>
    <dbReference type="NCBI Taxonomy" id="4686"/>
    <lineage>
        <taxon>Eukaryota</taxon>
        <taxon>Viridiplantae</taxon>
        <taxon>Streptophyta</taxon>
        <taxon>Embryophyta</taxon>
        <taxon>Tracheophyta</taxon>
        <taxon>Spermatophyta</taxon>
        <taxon>Magnoliopsida</taxon>
        <taxon>Liliopsida</taxon>
        <taxon>Asparagales</taxon>
        <taxon>Asparagaceae</taxon>
        <taxon>Asparagoideae</taxon>
        <taxon>Asparagus</taxon>
    </lineage>
</organism>
<evidence type="ECO:0000313" key="2">
    <source>
        <dbReference type="EMBL" id="ONK76560.1"/>
    </source>
</evidence>
<proteinExistence type="predicted"/>
<name>A0A5P1FJ17_ASPOF</name>
<dbReference type="Proteomes" id="UP000243459">
    <property type="component" value="Chromosome 3"/>
</dbReference>
<dbReference type="AlphaFoldDB" id="A0A5P1FJ17"/>
<feature type="compositionally biased region" description="Basic and acidic residues" evidence="1">
    <location>
        <begin position="156"/>
        <end position="169"/>
    </location>
</feature>
<gene>
    <name evidence="2" type="ORF">A4U43_C03F29540</name>
</gene>
<dbReference type="Gramene" id="ONK76560">
    <property type="protein sequence ID" value="ONK76560"/>
    <property type="gene ID" value="A4U43_C03F29540"/>
</dbReference>
<evidence type="ECO:0000256" key="1">
    <source>
        <dbReference type="SAM" id="MobiDB-lite"/>
    </source>
</evidence>
<protein>
    <recommendedName>
        <fullName evidence="4">SHSP domain-containing protein</fullName>
    </recommendedName>
</protein>
<feature type="compositionally biased region" description="Acidic residues" evidence="1">
    <location>
        <begin position="146"/>
        <end position="155"/>
    </location>
</feature>
<sequence>MNRERRIEGPAMTGVFLVGFAGDAMPKPSLRLPPPPSAASLTSSKVLASSRSPPTPTWRLTRAPTAFKAAAIYDLDEGVGAHAIEIYPGILKVVVRNESGDRRGEEEEEMEMDRWRFWLPSGASPRLATAKRVGGELVVIVPKGTEDEDEEEEGREEFGRKKEVKRSDV</sequence>
<dbReference type="PANTHER" id="PTHR33879">
    <property type="entry name" value="17.6 KDA CLASS II HEAT SHOCK PROTEIN-RELATED"/>
    <property type="match status" value="1"/>
</dbReference>
<dbReference type="EMBL" id="CM007383">
    <property type="protein sequence ID" value="ONK76560.1"/>
    <property type="molecule type" value="Genomic_DNA"/>
</dbReference>
<keyword evidence="3" id="KW-1185">Reference proteome</keyword>
<evidence type="ECO:0008006" key="4">
    <source>
        <dbReference type="Google" id="ProtNLM"/>
    </source>
</evidence>
<feature type="region of interest" description="Disordered" evidence="1">
    <location>
        <begin position="142"/>
        <end position="169"/>
    </location>
</feature>
<accession>A0A5P1FJ17</accession>
<reference evidence="3" key="1">
    <citation type="journal article" date="2017" name="Nat. Commun.">
        <title>The asparagus genome sheds light on the origin and evolution of a young Y chromosome.</title>
        <authorList>
            <person name="Harkess A."/>
            <person name="Zhou J."/>
            <person name="Xu C."/>
            <person name="Bowers J.E."/>
            <person name="Van der Hulst R."/>
            <person name="Ayyampalayam S."/>
            <person name="Mercati F."/>
            <person name="Riccardi P."/>
            <person name="McKain M.R."/>
            <person name="Kakrana A."/>
            <person name="Tang H."/>
            <person name="Ray J."/>
            <person name="Groenendijk J."/>
            <person name="Arikit S."/>
            <person name="Mathioni S.M."/>
            <person name="Nakano M."/>
            <person name="Shan H."/>
            <person name="Telgmann-Rauber A."/>
            <person name="Kanno A."/>
            <person name="Yue Z."/>
            <person name="Chen H."/>
            <person name="Li W."/>
            <person name="Chen Y."/>
            <person name="Xu X."/>
            <person name="Zhang Y."/>
            <person name="Luo S."/>
            <person name="Chen H."/>
            <person name="Gao J."/>
            <person name="Mao Z."/>
            <person name="Pires J.C."/>
            <person name="Luo M."/>
            <person name="Kudrna D."/>
            <person name="Wing R.A."/>
            <person name="Meyers B.C."/>
            <person name="Yi K."/>
            <person name="Kong H."/>
            <person name="Lavrijsen P."/>
            <person name="Sunseri F."/>
            <person name="Falavigna A."/>
            <person name="Ye Y."/>
            <person name="Leebens-Mack J.H."/>
            <person name="Chen G."/>
        </authorList>
    </citation>
    <scope>NUCLEOTIDE SEQUENCE [LARGE SCALE GENOMIC DNA]</scope>
    <source>
        <strain evidence="3">cv. DH0086</strain>
    </source>
</reference>
<evidence type="ECO:0000313" key="3">
    <source>
        <dbReference type="Proteomes" id="UP000243459"/>
    </source>
</evidence>
<dbReference type="PANTHER" id="PTHR33879:SF3">
    <property type="entry name" value="17.6 KDA CLASS II HEAT SHOCK PROTEIN-RELATED"/>
    <property type="match status" value="1"/>
</dbReference>
<feature type="region of interest" description="Disordered" evidence="1">
    <location>
        <begin position="27"/>
        <end position="56"/>
    </location>
</feature>